<dbReference type="CDD" id="cd18033">
    <property type="entry name" value="DEXDc_FANCM"/>
    <property type="match status" value="1"/>
</dbReference>
<feature type="domain" description="Helicase C-terminal" evidence="13">
    <location>
        <begin position="502"/>
        <end position="657"/>
    </location>
</feature>
<evidence type="ECO:0000256" key="10">
    <source>
        <dbReference type="ARBA" id="ARBA00023242"/>
    </source>
</evidence>
<keyword evidence="8" id="KW-0238">DNA-binding</keyword>
<evidence type="ECO:0000256" key="9">
    <source>
        <dbReference type="ARBA" id="ARBA00023204"/>
    </source>
</evidence>
<proteinExistence type="inferred from homology"/>
<dbReference type="CDD" id="cd12091">
    <property type="entry name" value="FANCM_ID"/>
    <property type="match status" value="1"/>
</dbReference>
<dbReference type="SMART" id="SM00487">
    <property type="entry name" value="DEXDc"/>
    <property type="match status" value="1"/>
</dbReference>
<dbReference type="Proteomes" id="UP000516437">
    <property type="component" value="Chromosome 6"/>
</dbReference>
<feature type="region of interest" description="Disordered" evidence="11">
    <location>
        <begin position="1140"/>
        <end position="1206"/>
    </location>
</feature>
<dbReference type="CDD" id="cd18801">
    <property type="entry name" value="SF2_C_FANCM_Hef"/>
    <property type="match status" value="1"/>
</dbReference>
<comment type="similarity">
    <text evidence="2">Belongs to the DEAD box helicase family. DEAH subfamily. FANCM sub-subfamily.</text>
</comment>
<evidence type="ECO:0000256" key="1">
    <source>
        <dbReference type="ARBA" id="ARBA00004123"/>
    </source>
</evidence>
<dbReference type="PROSITE" id="PS51192">
    <property type="entry name" value="HELICASE_ATP_BIND_1"/>
    <property type="match status" value="1"/>
</dbReference>
<dbReference type="GO" id="GO:0005524">
    <property type="term" value="F:ATP binding"/>
    <property type="evidence" value="ECO:0007669"/>
    <property type="project" value="UniProtKB-KW"/>
</dbReference>
<keyword evidence="15" id="KW-1185">Reference proteome</keyword>
<dbReference type="InterPro" id="IPR006935">
    <property type="entry name" value="Helicase/UvrB_N"/>
</dbReference>
<keyword evidence="5" id="KW-0378">Hydrolase</keyword>
<evidence type="ECO:0000256" key="3">
    <source>
        <dbReference type="ARBA" id="ARBA00022741"/>
    </source>
</evidence>
<dbReference type="SMART" id="SM00490">
    <property type="entry name" value="HELICc"/>
    <property type="match status" value="1"/>
</dbReference>
<keyword evidence="4" id="KW-0227">DNA damage</keyword>
<keyword evidence="7" id="KW-0067">ATP-binding</keyword>
<dbReference type="InterPro" id="IPR027417">
    <property type="entry name" value="P-loop_NTPase"/>
</dbReference>
<evidence type="ECO:0008006" key="16">
    <source>
        <dbReference type="Google" id="ProtNLM"/>
    </source>
</evidence>
<accession>A0A6A1VDF1</accession>
<dbReference type="Gene3D" id="1.20.1320.20">
    <property type="entry name" value="hef helicase domain"/>
    <property type="match status" value="1"/>
</dbReference>
<organism evidence="14 15">
    <name type="scientific">Morella rubra</name>
    <name type="common">Chinese bayberry</name>
    <dbReference type="NCBI Taxonomy" id="262757"/>
    <lineage>
        <taxon>Eukaryota</taxon>
        <taxon>Viridiplantae</taxon>
        <taxon>Streptophyta</taxon>
        <taxon>Embryophyta</taxon>
        <taxon>Tracheophyta</taxon>
        <taxon>Spermatophyta</taxon>
        <taxon>Magnoliopsida</taxon>
        <taxon>eudicotyledons</taxon>
        <taxon>Gunneridae</taxon>
        <taxon>Pentapetalae</taxon>
        <taxon>rosids</taxon>
        <taxon>fabids</taxon>
        <taxon>Fagales</taxon>
        <taxon>Myricaceae</taxon>
        <taxon>Morella</taxon>
    </lineage>
</organism>
<dbReference type="FunFam" id="3.40.50.300:FF:001992">
    <property type="entry name" value="ATP-dependent RNA helicase, putative"/>
    <property type="match status" value="1"/>
</dbReference>
<protein>
    <recommendedName>
        <fullName evidence="16">Fanconi anemia group M protein</fullName>
    </recommendedName>
</protein>
<keyword evidence="3" id="KW-0547">Nucleotide-binding</keyword>
<dbReference type="GO" id="GO:0016787">
    <property type="term" value="F:hydrolase activity"/>
    <property type="evidence" value="ECO:0007669"/>
    <property type="project" value="UniProtKB-KW"/>
</dbReference>
<evidence type="ECO:0000259" key="12">
    <source>
        <dbReference type="PROSITE" id="PS51192"/>
    </source>
</evidence>
<evidence type="ECO:0000259" key="13">
    <source>
        <dbReference type="PROSITE" id="PS51194"/>
    </source>
</evidence>
<dbReference type="PROSITE" id="PS51194">
    <property type="entry name" value="HELICASE_CTER"/>
    <property type="match status" value="1"/>
</dbReference>
<dbReference type="InterPro" id="IPR014001">
    <property type="entry name" value="Helicase_ATP-bd"/>
</dbReference>
<keyword evidence="9" id="KW-0234">DNA repair</keyword>
<keyword evidence="6" id="KW-0347">Helicase</keyword>
<dbReference type="GO" id="GO:0043138">
    <property type="term" value="F:3'-5' DNA helicase activity"/>
    <property type="evidence" value="ECO:0007669"/>
    <property type="project" value="InterPro"/>
</dbReference>
<dbReference type="GO" id="GO:0045003">
    <property type="term" value="P:double-strand break repair via synthesis-dependent strand annealing"/>
    <property type="evidence" value="ECO:0007669"/>
    <property type="project" value="TreeGrafter"/>
</dbReference>
<evidence type="ECO:0000256" key="5">
    <source>
        <dbReference type="ARBA" id="ARBA00022801"/>
    </source>
</evidence>
<evidence type="ECO:0000256" key="7">
    <source>
        <dbReference type="ARBA" id="ARBA00022840"/>
    </source>
</evidence>
<evidence type="ECO:0000313" key="15">
    <source>
        <dbReference type="Proteomes" id="UP000516437"/>
    </source>
</evidence>
<feature type="compositionally biased region" description="Acidic residues" evidence="11">
    <location>
        <begin position="1165"/>
        <end position="1185"/>
    </location>
</feature>
<dbReference type="InterPro" id="IPR044749">
    <property type="entry name" value="FANCM_DEXDc"/>
</dbReference>
<gene>
    <name evidence="14" type="ORF">CJ030_MR6G019720</name>
</gene>
<dbReference type="InterPro" id="IPR039686">
    <property type="entry name" value="FANCM/Mph1-like_ID"/>
</dbReference>
<dbReference type="OrthoDB" id="6513042at2759"/>
<evidence type="ECO:0000256" key="6">
    <source>
        <dbReference type="ARBA" id="ARBA00022806"/>
    </source>
</evidence>
<dbReference type="GO" id="GO:0000400">
    <property type="term" value="F:four-way junction DNA binding"/>
    <property type="evidence" value="ECO:0007669"/>
    <property type="project" value="TreeGrafter"/>
</dbReference>
<dbReference type="SUPFAM" id="SSF52540">
    <property type="entry name" value="P-loop containing nucleoside triphosphate hydrolases"/>
    <property type="match status" value="1"/>
</dbReference>
<evidence type="ECO:0000256" key="2">
    <source>
        <dbReference type="ARBA" id="ARBA00009889"/>
    </source>
</evidence>
<dbReference type="PANTHER" id="PTHR14025">
    <property type="entry name" value="FANCONI ANEMIA GROUP M FANCM FAMILY MEMBER"/>
    <property type="match status" value="1"/>
</dbReference>
<dbReference type="GO" id="GO:0009378">
    <property type="term" value="F:four-way junction helicase activity"/>
    <property type="evidence" value="ECO:0007669"/>
    <property type="project" value="TreeGrafter"/>
</dbReference>
<sequence length="1411" mass="157584">MTSAIAPQVIDEDEDGFDWEAAVREIDVACQTATPSTSLPDQFSHFVPPDLNVPFSKTKKKPGLSRRATLDKFVDKAGPSRPQSEERNQDRIDGDEGVNCIDIDPEAAKTWIYPVNVPLRDYQFDITKKALFSNTLVALPTGLGKTLIAAVVMYNYFRWFPDESQHLIPEEGKIVFAAPSRPLVMQQIEACHNIVGIPQEWTIDMTGQISPIKRACFWKTKRVFFVTPQVLEKDIQSVPDNQGSTERTLGLKDSCSHECICLVKSLVCLVIDEAHRALGNYSYCVVVREVMAIPVQLRMLALTATPGFSDNKLDTLVLICSSSAKKQTIQHIIDNLRISTLEYRNESNDDVSPYVHNRKIELIQVAMGQDAEEINNKLSEVIRPILARLCATGVIQNRDYQTLSPCELLNSRDKFRQAPPPNLPQIKYNEVEGYFGVLITLYHIRKLLSSHGIRPSYEMLQEKLQQGYFARFMSKNEAIGKAKLLMRQSLSHGAPSPKLSKMLEVLLDHFKTKDPLHSRVIIFSNFRGSVRDIIEALANIGDLVRATQFIGQSSGKALKGQSQKIQQDVLEKFRAGGYNVIVATSIGEEGLDIMEVDLVICFDANVSPLRMIQRMGRTGRKHDGRVDILFVLWIMHSITKIPHIYKPDVRFVELSIVQFIPRGKKVKDDHAIQTSVFEDKLTDAETGLITKYFHPTDPWRPSLIAFPHFQTFPSRVHKVMHAYRTGMLIDMMQRLQGFSFPRDIKTTVVEDAVFLGRSLVVNIAEKHGNGTKDLLVFDDCPKIKSQREVMSSEGSPREILRYEERHSVHDFCGPNPPAHSYLFGSDNVSVDAFEKVLILSVPIVPQHSKCTTASSAGSLNCLKQGSCHLKISAEDDKDLTLQDTDIGKITSPARCIRRETLPTSGLFSSDAPKENTLKWVENSPETPILNGAISDGGVCTSESPNVAKIKAPLLVPDECGNNFIDIELSPRLTNLIKRGFVPESPIADRGLPYGKKKTEFPVPDLVSPEQLHTGLMKSSSPRINEKVVTDISNYERSCSVSPINSEIQTPSAKLDCNVTMRGCRFTSPVGEEAQTPFMNLMDNSCSENLHLTSGGKSDSVERRRKFKRLRKIGDCGNNRNLKRIKENFAAPIANLARSFSNGSPVGNKHARCQKKPTKDVRTFIEEEAEVSSDADVSDDEEDEQDNNSCDSFIDDRMNPTAASTPAESCRIDMMGIYRRSLLSQSPMERQPNCSTPVSPNSVTPMTKTNEHGCSSGKILYSLQAPPTESADQLGGRNSKPFQMSRIFSEVVPCTTDVSSRGLQEMENRKRKLRFYQSESAPTINLDAEFLLQSEAAVRDSFQHGDTDGDANENGFYDDQFYEGLDLDEVEAQATLLLKQKSEQSTRKQEIIPQLHPENLASLSSPSFDLGV</sequence>
<dbReference type="Pfam" id="PF04851">
    <property type="entry name" value="ResIII"/>
    <property type="match status" value="1"/>
</dbReference>
<evidence type="ECO:0000256" key="4">
    <source>
        <dbReference type="ARBA" id="ARBA00022763"/>
    </source>
</evidence>
<dbReference type="GO" id="GO:0036297">
    <property type="term" value="P:interstrand cross-link repair"/>
    <property type="evidence" value="ECO:0007669"/>
    <property type="project" value="TreeGrafter"/>
</dbReference>
<feature type="compositionally biased region" description="Basic and acidic residues" evidence="11">
    <location>
        <begin position="83"/>
        <end position="94"/>
    </location>
</feature>
<reference evidence="14 15" key="1">
    <citation type="journal article" date="2019" name="Plant Biotechnol. J.">
        <title>The red bayberry genome and genetic basis of sex determination.</title>
        <authorList>
            <person name="Jia H.M."/>
            <person name="Jia H.J."/>
            <person name="Cai Q.L."/>
            <person name="Wang Y."/>
            <person name="Zhao H.B."/>
            <person name="Yang W.F."/>
            <person name="Wang G.Y."/>
            <person name="Li Y.H."/>
            <person name="Zhan D.L."/>
            <person name="Shen Y.T."/>
            <person name="Niu Q.F."/>
            <person name="Chang L."/>
            <person name="Qiu J."/>
            <person name="Zhao L."/>
            <person name="Xie H.B."/>
            <person name="Fu W.Y."/>
            <person name="Jin J."/>
            <person name="Li X.W."/>
            <person name="Jiao Y."/>
            <person name="Zhou C.C."/>
            <person name="Tu T."/>
            <person name="Chai C.Y."/>
            <person name="Gao J.L."/>
            <person name="Fan L.J."/>
            <person name="van de Weg E."/>
            <person name="Wang J.Y."/>
            <person name="Gao Z.S."/>
        </authorList>
    </citation>
    <scope>NUCLEOTIDE SEQUENCE [LARGE SCALE GENOMIC DNA]</scope>
    <source>
        <tissue evidence="14">Leaves</tissue>
    </source>
</reference>
<feature type="compositionally biased region" description="Basic and acidic residues" evidence="11">
    <location>
        <begin position="1380"/>
        <end position="1389"/>
    </location>
</feature>
<feature type="region of interest" description="Disordered" evidence="11">
    <location>
        <begin position="75"/>
        <end position="97"/>
    </location>
</feature>
<dbReference type="InterPro" id="IPR001650">
    <property type="entry name" value="Helicase_C-like"/>
</dbReference>
<evidence type="ECO:0000256" key="8">
    <source>
        <dbReference type="ARBA" id="ARBA00023125"/>
    </source>
</evidence>
<evidence type="ECO:0000256" key="11">
    <source>
        <dbReference type="SAM" id="MobiDB-lite"/>
    </source>
</evidence>
<keyword evidence="10" id="KW-0539">Nucleus</keyword>
<dbReference type="PANTHER" id="PTHR14025:SF20">
    <property type="entry name" value="FANCONI ANEMIA GROUP M PROTEIN"/>
    <property type="match status" value="1"/>
</dbReference>
<feature type="compositionally biased region" description="Polar residues" evidence="11">
    <location>
        <begin position="1400"/>
        <end position="1411"/>
    </location>
</feature>
<dbReference type="Pfam" id="PF00271">
    <property type="entry name" value="Helicase_C"/>
    <property type="match status" value="1"/>
</dbReference>
<dbReference type="EMBL" id="RXIC02000024">
    <property type="protein sequence ID" value="KAB1210889.1"/>
    <property type="molecule type" value="Genomic_DNA"/>
</dbReference>
<feature type="domain" description="Helicase ATP-binding" evidence="12">
    <location>
        <begin position="126"/>
        <end position="324"/>
    </location>
</feature>
<feature type="region of interest" description="Disordered" evidence="11">
    <location>
        <begin position="1380"/>
        <end position="1411"/>
    </location>
</feature>
<dbReference type="GO" id="GO:0005634">
    <property type="term" value="C:nucleus"/>
    <property type="evidence" value="ECO:0007669"/>
    <property type="project" value="UniProtKB-SubCell"/>
</dbReference>
<comment type="caution">
    <text evidence="14">The sequence shown here is derived from an EMBL/GenBank/DDBJ whole genome shotgun (WGS) entry which is preliminary data.</text>
</comment>
<name>A0A6A1VDF1_9ROSI</name>
<dbReference type="Gene3D" id="3.40.50.300">
    <property type="entry name" value="P-loop containing nucleotide triphosphate hydrolases"/>
    <property type="match status" value="2"/>
</dbReference>
<evidence type="ECO:0000313" key="14">
    <source>
        <dbReference type="EMBL" id="KAB1210889.1"/>
    </source>
</evidence>
<comment type="subcellular location">
    <subcellularLocation>
        <location evidence="1">Nucleus</location>
    </subcellularLocation>
</comment>